<dbReference type="EMBL" id="KQ414750">
    <property type="protein sequence ID" value="KOC61851.1"/>
    <property type="molecule type" value="Genomic_DNA"/>
</dbReference>
<feature type="domain" description="SANTA" evidence="1">
    <location>
        <begin position="146"/>
        <end position="223"/>
    </location>
</feature>
<sequence>MYSSINTSYLQDFNIGREVVSSNYNLRNKSSQSKRFNSNRKMIVTSNVNNFSEENDCLADRFKMLPPTMNRVPRSSKTSENNMTHNVRKSLLSSQNKCHPCDINKEFPKRKQKCRSCNNSEKHNNTVSSIEISTDTWLNKKVTIFTDWIVMLNEKSQLIIKGMLQCGKLARSKPILRRLTSTNVESVYQHLYCLQGNITDNEYELPEYVRNKFYNGFPYDWKNVCKIWKTFIQQGCCTIFRWPTPITDSDDDIKSEVTDITFACSNSSEDKILNSKSFKESRVPRVSAVTNSSYNNLETKNKQSLRSNSSKKCDSSTQTYVSDITENSFHPVNIQTSKKQYNKNKENCIHQENRNSNSSCIRNEKKKLEDKLNVIINKLTNKSYSQECMKCMSNVIEILDCLNYAISYDSSKENTFNIKSSKLKGNNERNYKSLEYCQSDTFLLNNNMDKIIDTDSVLQKKRTFAEMNEANCSSISDSKSERCTEIPKISMRRMKQRKEALMKPYERKLIPCRPGCSAENI</sequence>
<gene>
    <name evidence="2" type="ORF">WH47_06274</name>
</gene>
<accession>A0A0L7QTT2</accession>
<dbReference type="OrthoDB" id="118550at2759"/>
<reference evidence="2 3" key="1">
    <citation type="submission" date="2015-07" db="EMBL/GenBank/DDBJ databases">
        <title>The genome of Habropoda laboriosa.</title>
        <authorList>
            <person name="Pan H."/>
            <person name="Kapheim K."/>
        </authorList>
    </citation>
    <scope>NUCLEOTIDE SEQUENCE [LARGE SCALE GENOMIC DNA]</scope>
    <source>
        <strain evidence="2">0110345459</strain>
    </source>
</reference>
<keyword evidence="3" id="KW-1185">Reference proteome</keyword>
<organism evidence="2 3">
    <name type="scientific">Habropoda laboriosa</name>
    <dbReference type="NCBI Taxonomy" id="597456"/>
    <lineage>
        <taxon>Eukaryota</taxon>
        <taxon>Metazoa</taxon>
        <taxon>Ecdysozoa</taxon>
        <taxon>Arthropoda</taxon>
        <taxon>Hexapoda</taxon>
        <taxon>Insecta</taxon>
        <taxon>Pterygota</taxon>
        <taxon>Neoptera</taxon>
        <taxon>Endopterygota</taxon>
        <taxon>Hymenoptera</taxon>
        <taxon>Apocrita</taxon>
        <taxon>Aculeata</taxon>
        <taxon>Apoidea</taxon>
        <taxon>Anthophila</taxon>
        <taxon>Apidae</taxon>
        <taxon>Habropoda</taxon>
    </lineage>
</organism>
<proteinExistence type="predicted"/>
<evidence type="ECO:0000259" key="1">
    <source>
        <dbReference type="Pfam" id="PF09133"/>
    </source>
</evidence>
<dbReference type="Proteomes" id="UP000053825">
    <property type="component" value="Unassembled WGS sequence"/>
</dbReference>
<evidence type="ECO:0000313" key="2">
    <source>
        <dbReference type="EMBL" id="KOC61851.1"/>
    </source>
</evidence>
<evidence type="ECO:0000313" key="3">
    <source>
        <dbReference type="Proteomes" id="UP000053825"/>
    </source>
</evidence>
<dbReference type="InterPro" id="IPR015216">
    <property type="entry name" value="SANTA"/>
</dbReference>
<name>A0A0L7QTT2_9HYME</name>
<dbReference type="AlphaFoldDB" id="A0A0L7QTT2"/>
<dbReference type="Pfam" id="PF09133">
    <property type="entry name" value="SANTA"/>
    <property type="match status" value="1"/>
</dbReference>
<protein>
    <recommendedName>
        <fullName evidence="1">SANTA domain-containing protein</fullName>
    </recommendedName>
</protein>